<evidence type="ECO:0000256" key="1">
    <source>
        <dbReference type="SAM" id="Phobius"/>
    </source>
</evidence>
<dbReference type="AlphaFoldDB" id="A0A841YDL4"/>
<dbReference type="EMBL" id="JAARPY010000004">
    <property type="protein sequence ID" value="MBC1398314.1"/>
    <property type="molecule type" value="Genomic_DNA"/>
</dbReference>
<feature type="transmembrane region" description="Helical" evidence="1">
    <location>
        <begin position="48"/>
        <end position="75"/>
    </location>
</feature>
<keyword evidence="1" id="KW-0812">Transmembrane</keyword>
<organism evidence="3 4">
    <name type="scientific">Listeria fleischmannii</name>
    <dbReference type="NCBI Taxonomy" id="1069827"/>
    <lineage>
        <taxon>Bacteria</taxon>
        <taxon>Bacillati</taxon>
        <taxon>Bacillota</taxon>
        <taxon>Bacilli</taxon>
        <taxon>Bacillales</taxon>
        <taxon>Listeriaceae</taxon>
        <taxon>Listeria</taxon>
    </lineage>
</organism>
<feature type="domain" description="DUF4064" evidence="2">
    <location>
        <begin position="3"/>
        <end position="102"/>
    </location>
</feature>
<keyword evidence="1" id="KW-1133">Transmembrane helix</keyword>
<dbReference type="RefSeq" id="WP_036062703.1">
    <property type="nucleotide sequence ID" value="NZ_JAARPY010000004.1"/>
</dbReference>
<reference evidence="3 4" key="1">
    <citation type="submission" date="2020-03" db="EMBL/GenBank/DDBJ databases">
        <title>Soil Listeria distribution.</title>
        <authorList>
            <person name="Liao J."/>
            <person name="Wiedmann M."/>
        </authorList>
    </citation>
    <scope>NUCLEOTIDE SEQUENCE [LARGE SCALE GENOMIC DNA]</scope>
    <source>
        <strain evidence="3 4">FSL L7-1645</strain>
    </source>
</reference>
<proteinExistence type="predicted"/>
<dbReference type="Pfam" id="PF13273">
    <property type="entry name" value="DUF4064"/>
    <property type="match status" value="1"/>
</dbReference>
<feature type="transmembrane region" description="Helical" evidence="1">
    <location>
        <begin position="87"/>
        <end position="116"/>
    </location>
</feature>
<gene>
    <name evidence="3" type="ORF">HB844_05450</name>
</gene>
<dbReference type="Proteomes" id="UP000571128">
    <property type="component" value="Unassembled WGS sequence"/>
</dbReference>
<keyword evidence="1" id="KW-0472">Membrane</keyword>
<evidence type="ECO:0000313" key="4">
    <source>
        <dbReference type="Proteomes" id="UP000571128"/>
    </source>
</evidence>
<dbReference type="InterPro" id="IPR025273">
    <property type="entry name" value="DUF4064"/>
</dbReference>
<evidence type="ECO:0000259" key="2">
    <source>
        <dbReference type="Pfam" id="PF13273"/>
    </source>
</evidence>
<feature type="transmembrane region" description="Helical" evidence="1">
    <location>
        <begin position="12"/>
        <end position="36"/>
    </location>
</feature>
<name>A0A841YDL4_9LIST</name>
<accession>A0A841YDL4</accession>
<protein>
    <submittedName>
        <fullName evidence="3">DUF4064 domain-containing protein</fullName>
    </submittedName>
</protein>
<comment type="caution">
    <text evidence="3">The sequence shown here is derived from an EMBL/GenBank/DDBJ whole genome shotgun (WGS) entry which is preliminary data.</text>
</comment>
<sequence>MNNRKAEFILGIVGSSLAAVGILLTGMITLLMVLATSADHGMMTQDDIIGISFGIGFVGLNLLLAIVSCVFGFIASFKLKSGVNVKGWSILLIVIGALCFFSYGFVTGVLFLIAGIMSVSKRQSEKNQFDSFE</sequence>
<evidence type="ECO:0000313" key="3">
    <source>
        <dbReference type="EMBL" id="MBC1398314.1"/>
    </source>
</evidence>